<evidence type="ECO:0000313" key="3">
    <source>
        <dbReference type="Proteomes" id="UP000663918"/>
    </source>
</evidence>
<dbReference type="CDD" id="cd05379">
    <property type="entry name" value="CAP_bacterial"/>
    <property type="match status" value="1"/>
</dbReference>
<dbReference type="Pfam" id="PF00188">
    <property type="entry name" value="CAP"/>
    <property type="match status" value="1"/>
</dbReference>
<dbReference type="EMBL" id="CP062222">
    <property type="protein sequence ID" value="QTC90828.1"/>
    <property type="molecule type" value="Genomic_DNA"/>
</dbReference>
<dbReference type="PANTHER" id="PTHR31157">
    <property type="entry name" value="SCP DOMAIN-CONTAINING PROTEIN"/>
    <property type="match status" value="1"/>
</dbReference>
<sequence>MAPLSPDLILALTAGDHVADQGPSGFIGHYGSDGWDFATRVTRRGGDPYGGENISYGYDTAREVIIQLLVDDNIADRGHRVNLFRDGYVRAGVSCGPHAVFNHMCVIDYGYEPVKRR</sequence>
<feature type="domain" description="SCP" evidence="1">
    <location>
        <begin position="1"/>
        <end position="107"/>
    </location>
</feature>
<dbReference type="Gene3D" id="3.40.33.10">
    <property type="entry name" value="CAP"/>
    <property type="match status" value="1"/>
</dbReference>
<accession>A0A975BZD4</accession>
<reference evidence="2" key="1">
    <citation type="submission" date="2020-09" db="EMBL/GenBank/DDBJ databases">
        <title>Brevundimonas sp. LVF2 isolated from a puddle in Goettingen, Germany.</title>
        <authorList>
            <person name="Friedrich I."/>
            <person name="Klassen A."/>
            <person name="Hannes N."/>
            <person name="Schneider D."/>
            <person name="Hertel R."/>
            <person name="Daniel R."/>
        </authorList>
    </citation>
    <scope>NUCLEOTIDE SEQUENCE</scope>
    <source>
        <strain evidence="2">LVF2</strain>
    </source>
</reference>
<proteinExistence type="predicted"/>
<protein>
    <submittedName>
        <fullName evidence="2">CAP domain-containing protein</fullName>
    </submittedName>
</protein>
<evidence type="ECO:0000313" key="2">
    <source>
        <dbReference type="EMBL" id="QTC90828.1"/>
    </source>
</evidence>
<dbReference type="InterPro" id="IPR014044">
    <property type="entry name" value="CAP_dom"/>
</dbReference>
<organism evidence="2 3">
    <name type="scientific">Brevundimonas goettingensis</name>
    <dbReference type="NCBI Taxonomy" id="2774190"/>
    <lineage>
        <taxon>Bacteria</taxon>
        <taxon>Pseudomonadati</taxon>
        <taxon>Pseudomonadota</taxon>
        <taxon>Alphaproteobacteria</taxon>
        <taxon>Caulobacterales</taxon>
        <taxon>Caulobacteraceae</taxon>
        <taxon>Brevundimonas</taxon>
    </lineage>
</organism>
<keyword evidence="3" id="KW-1185">Reference proteome</keyword>
<evidence type="ECO:0000259" key="1">
    <source>
        <dbReference type="Pfam" id="PF00188"/>
    </source>
</evidence>
<dbReference type="KEGG" id="bgoe:IFJ75_16585"/>
<dbReference type="Proteomes" id="UP000663918">
    <property type="component" value="Chromosome"/>
</dbReference>
<name>A0A975BZD4_9CAUL</name>
<dbReference type="AlphaFoldDB" id="A0A975BZD4"/>
<dbReference type="PANTHER" id="PTHR31157:SF1">
    <property type="entry name" value="SCP DOMAIN-CONTAINING PROTEIN"/>
    <property type="match status" value="1"/>
</dbReference>
<gene>
    <name evidence="2" type="ORF">IFJ75_16585</name>
</gene>
<dbReference type="InterPro" id="IPR035940">
    <property type="entry name" value="CAP_sf"/>
</dbReference>